<feature type="compositionally biased region" description="Low complexity" evidence="2">
    <location>
        <begin position="140"/>
        <end position="155"/>
    </location>
</feature>
<feature type="disulfide bond" evidence="1">
    <location>
        <begin position="19"/>
        <end position="29"/>
    </location>
</feature>
<reference evidence="4 5" key="1">
    <citation type="submission" date="2019-06" db="EMBL/GenBank/DDBJ databases">
        <title>Draft genomes of female and male turbot (Scophthalmus maximus).</title>
        <authorList>
            <person name="Xu H."/>
            <person name="Xu X.-W."/>
            <person name="Shao C."/>
            <person name="Chen S."/>
        </authorList>
    </citation>
    <scope>NUCLEOTIDE SEQUENCE [LARGE SCALE GENOMIC DNA]</scope>
    <source>
        <strain evidence="4">Ysfricsl-2016a</strain>
        <tissue evidence="4">Blood</tissue>
    </source>
</reference>
<feature type="compositionally biased region" description="Basic and acidic residues" evidence="2">
    <location>
        <begin position="157"/>
        <end position="184"/>
    </location>
</feature>
<feature type="region of interest" description="Disordered" evidence="2">
    <location>
        <begin position="226"/>
        <end position="250"/>
    </location>
</feature>
<name>A0A6A4SGE0_SCOMX</name>
<comment type="caution">
    <text evidence="4">The sequence shown here is derived from an EMBL/GenBank/DDBJ whole genome shotgun (WGS) entry which is preliminary data.</text>
</comment>
<feature type="disulfide bond" evidence="1">
    <location>
        <begin position="37"/>
        <end position="46"/>
    </location>
</feature>
<dbReference type="PROSITE" id="PS00022">
    <property type="entry name" value="EGF_1"/>
    <property type="match status" value="1"/>
</dbReference>
<keyword evidence="1" id="KW-1015">Disulfide bond</keyword>
<dbReference type="EMBL" id="VEVO01000015">
    <property type="protein sequence ID" value="KAF0030960.1"/>
    <property type="molecule type" value="Genomic_DNA"/>
</dbReference>
<evidence type="ECO:0000313" key="4">
    <source>
        <dbReference type="EMBL" id="KAF0030960.1"/>
    </source>
</evidence>
<feature type="domain" description="EGF-like" evidence="3">
    <location>
        <begin position="15"/>
        <end position="47"/>
    </location>
</feature>
<feature type="compositionally biased region" description="Basic and acidic residues" evidence="2">
    <location>
        <begin position="104"/>
        <end position="119"/>
    </location>
</feature>
<dbReference type="InterPro" id="IPR000742">
    <property type="entry name" value="EGF"/>
</dbReference>
<dbReference type="AlphaFoldDB" id="A0A6A4SGE0"/>
<evidence type="ECO:0000313" key="5">
    <source>
        <dbReference type="Proteomes" id="UP000438429"/>
    </source>
</evidence>
<dbReference type="Gene3D" id="2.10.25.10">
    <property type="entry name" value="Laminin"/>
    <property type="match status" value="1"/>
</dbReference>
<keyword evidence="1" id="KW-0245">EGF-like domain</keyword>
<sequence>MRRLIYEAVDVSSGISSRCFPRCHNGALCRRPDRCICRRGFRGSRCQFSAVMGSVPGRPLTSIHPTTTAAVVRRLDTRGVPERLRVHEVEMKATAEETLTQAESKPEFNDLRLQTRDGGEASVTWRVKTEDVPPRTLQTVSGSESEGESVDQQSDAAAEHLQSDPGRRSEAGETRRTEEEEVKKQQQPLSLREAQAVLLRKTLSRRGRGDKMAALLMKHIEKERKKLVSAASSSNSSSSSSVKTSGKSFHTQKGQYTVHLTTPTVVFYMFCD</sequence>
<feature type="region of interest" description="Disordered" evidence="2">
    <location>
        <begin position="91"/>
        <end position="189"/>
    </location>
</feature>
<dbReference type="PROSITE" id="PS50026">
    <property type="entry name" value="EGF_3"/>
    <property type="match status" value="1"/>
</dbReference>
<accession>A0A6A4SGE0</accession>
<dbReference type="PROSITE" id="PS01186">
    <property type="entry name" value="EGF_2"/>
    <property type="match status" value="1"/>
</dbReference>
<proteinExistence type="predicted"/>
<dbReference type="Proteomes" id="UP000438429">
    <property type="component" value="Unassembled WGS sequence"/>
</dbReference>
<feature type="compositionally biased region" description="Low complexity" evidence="2">
    <location>
        <begin position="228"/>
        <end position="248"/>
    </location>
</feature>
<comment type="caution">
    <text evidence="1">Lacks conserved residue(s) required for the propagation of feature annotation.</text>
</comment>
<organism evidence="4 5">
    <name type="scientific">Scophthalmus maximus</name>
    <name type="common">Turbot</name>
    <name type="synonym">Psetta maxima</name>
    <dbReference type="NCBI Taxonomy" id="52904"/>
    <lineage>
        <taxon>Eukaryota</taxon>
        <taxon>Metazoa</taxon>
        <taxon>Chordata</taxon>
        <taxon>Craniata</taxon>
        <taxon>Vertebrata</taxon>
        <taxon>Euteleostomi</taxon>
        <taxon>Actinopterygii</taxon>
        <taxon>Neopterygii</taxon>
        <taxon>Teleostei</taxon>
        <taxon>Neoteleostei</taxon>
        <taxon>Acanthomorphata</taxon>
        <taxon>Carangaria</taxon>
        <taxon>Pleuronectiformes</taxon>
        <taxon>Pleuronectoidei</taxon>
        <taxon>Scophthalmidae</taxon>
        <taxon>Scophthalmus</taxon>
    </lineage>
</organism>
<dbReference type="SUPFAM" id="SSF57196">
    <property type="entry name" value="EGF/Laminin"/>
    <property type="match status" value="1"/>
</dbReference>
<evidence type="ECO:0000259" key="3">
    <source>
        <dbReference type="PROSITE" id="PS50026"/>
    </source>
</evidence>
<gene>
    <name evidence="4" type="ORF">F2P81_017691</name>
</gene>
<protein>
    <recommendedName>
        <fullName evidence="3">EGF-like domain-containing protein</fullName>
    </recommendedName>
</protein>
<evidence type="ECO:0000256" key="2">
    <source>
        <dbReference type="SAM" id="MobiDB-lite"/>
    </source>
</evidence>
<evidence type="ECO:0000256" key="1">
    <source>
        <dbReference type="PROSITE-ProRule" id="PRU00076"/>
    </source>
</evidence>